<evidence type="ECO:0008006" key="3">
    <source>
        <dbReference type="Google" id="ProtNLM"/>
    </source>
</evidence>
<proteinExistence type="predicted"/>
<evidence type="ECO:0000313" key="1">
    <source>
        <dbReference type="EMBL" id="KIM82646.1"/>
    </source>
</evidence>
<dbReference type="SUPFAM" id="SSF56112">
    <property type="entry name" value="Protein kinase-like (PK-like)"/>
    <property type="match status" value="1"/>
</dbReference>
<dbReference type="AlphaFoldDB" id="A0A0C3FVT7"/>
<dbReference type="EMBL" id="KN832994">
    <property type="protein sequence ID" value="KIM82646.1"/>
    <property type="molecule type" value="Genomic_DNA"/>
</dbReference>
<dbReference type="HOGENOM" id="CLU_023413_0_0_1"/>
<keyword evidence="2" id="KW-1185">Reference proteome</keyword>
<reference evidence="2" key="2">
    <citation type="submission" date="2015-01" db="EMBL/GenBank/DDBJ databases">
        <title>Evolutionary Origins and Diversification of the Mycorrhizal Mutualists.</title>
        <authorList>
            <consortium name="DOE Joint Genome Institute"/>
            <consortium name="Mycorrhizal Genomics Consortium"/>
            <person name="Kohler A."/>
            <person name="Kuo A."/>
            <person name="Nagy L.G."/>
            <person name="Floudas D."/>
            <person name="Copeland A."/>
            <person name="Barry K.W."/>
            <person name="Cichocki N."/>
            <person name="Veneault-Fourrey C."/>
            <person name="LaButti K."/>
            <person name="Lindquist E.A."/>
            <person name="Lipzen A."/>
            <person name="Lundell T."/>
            <person name="Morin E."/>
            <person name="Murat C."/>
            <person name="Riley R."/>
            <person name="Ohm R."/>
            <person name="Sun H."/>
            <person name="Tunlid A."/>
            <person name="Henrissat B."/>
            <person name="Grigoriev I.V."/>
            <person name="Hibbett D.S."/>
            <person name="Martin F."/>
        </authorList>
    </citation>
    <scope>NUCLEOTIDE SEQUENCE [LARGE SCALE GENOMIC DNA]</scope>
    <source>
        <strain evidence="2">F 1598</strain>
    </source>
</reference>
<name>A0A0C3FVT7_PILCF</name>
<protein>
    <recommendedName>
        <fullName evidence="3">Protein kinase domain-containing protein</fullName>
    </recommendedName>
</protein>
<accession>A0A0C3FVT7</accession>
<reference evidence="1 2" key="1">
    <citation type="submission" date="2014-04" db="EMBL/GenBank/DDBJ databases">
        <authorList>
            <consortium name="DOE Joint Genome Institute"/>
            <person name="Kuo A."/>
            <person name="Tarkka M."/>
            <person name="Buscot F."/>
            <person name="Kohler A."/>
            <person name="Nagy L.G."/>
            <person name="Floudas D."/>
            <person name="Copeland A."/>
            <person name="Barry K.W."/>
            <person name="Cichocki N."/>
            <person name="Veneault-Fourrey C."/>
            <person name="LaButti K."/>
            <person name="Lindquist E.A."/>
            <person name="Lipzen A."/>
            <person name="Lundell T."/>
            <person name="Morin E."/>
            <person name="Murat C."/>
            <person name="Sun H."/>
            <person name="Tunlid A."/>
            <person name="Henrissat B."/>
            <person name="Grigoriev I.V."/>
            <person name="Hibbett D.S."/>
            <person name="Martin F."/>
            <person name="Nordberg H.P."/>
            <person name="Cantor M.N."/>
            <person name="Hua S.X."/>
        </authorList>
    </citation>
    <scope>NUCLEOTIDE SEQUENCE [LARGE SCALE GENOMIC DNA]</scope>
    <source>
        <strain evidence="1 2">F 1598</strain>
    </source>
</reference>
<organism evidence="1 2">
    <name type="scientific">Piloderma croceum (strain F 1598)</name>
    <dbReference type="NCBI Taxonomy" id="765440"/>
    <lineage>
        <taxon>Eukaryota</taxon>
        <taxon>Fungi</taxon>
        <taxon>Dikarya</taxon>
        <taxon>Basidiomycota</taxon>
        <taxon>Agaricomycotina</taxon>
        <taxon>Agaricomycetes</taxon>
        <taxon>Agaricomycetidae</taxon>
        <taxon>Atheliales</taxon>
        <taxon>Atheliaceae</taxon>
        <taxon>Piloderma</taxon>
    </lineage>
</organism>
<dbReference type="OrthoDB" id="427969at2759"/>
<dbReference type="InterPro" id="IPR011009">
    <property type="entry name" value="Kinase-like_dom_sf"/>
</dbReference>
<gene>
    <name evidence="1" type="ORF">PILCRDRAFT_97458</name>
</gene>
<evidence type="ECO:0000313" key="2">
    <source>
        <dbReference type="Proteomes" id="UP000054166"/>
    </source>
</evidence>
<dbReference type="Proteomes" id="UP000054166">
    <property type="component" value="Unassembled WGS sequence"/>
</dbReference>
<sequence>MSNFHHFLVEHAIFPFPEPGEARSIGTTDISKIEVGLLETEQKAKYAKLCDTLQDILGNTVLSVDAENYLLTAFSPKLEVDEFAGVSYDNWLANPNKAHLVIVRQGILITVHKCLAVHGSHRFKTSKEDSVEGGCSKVDYIVLVDDEEKVLFEEKSPSVMKKLDEVLLVQGFKLQWIPSSSLVWRMLGKSTLYMGFRWMEWLFLSCHNYWVVCCLVKDDEHPFLVYSSIISVSIKPSTFGPRMELDTIIDEDDIDNGSGPYRGSSSKGTAQLRHGIKCSHNEGDESRLMCSGTRKPCLWLTHFVGFGSTGNDWQCHFDNSDDLYAVKIVELLCHSDAASCQQLHNEFKGDAMDVLILELCDSILREWDKLSAQVYKLVLALHSIGIMHGDLKPQNVACVHGGGFHLIDFSESRNHLCKESKVQHVITSLLIAANIGIDW</sequence>
<dbReference type="InParanoid" id="A0A0C3FVT7"/>
<dbReference type="Gene3D" id="1.10.510.10">
    <property type="entry name" value="Transferase(Phosphotransferase) domain 1"/>
    <property type="match status" value="1"/>
</dbReference>